<keyword evidence="2" id="KW-1185">Reference proteome</keyword>
<dbReference type="Proteomes" id="UP000030686">
    <property type="component" value="Unassembled WGS sequence"/>
</dbReference>
<evidence type="ECO:0000313" key="2">
    <source>
        <dbReference type="Proteomes" id="UP000030686"/>
    </source>
</evidence>
<organism evidence="1 2">
    <name type="scientific">Penicillium roqueforti (strain FM164)</name>
    <dbReference type="NCBI Taxonomy" id="1365484"/>
    <lineage>
        <taxon>Eukaryota</taxon>
        <taxon>Fungi</taxon>
        <taxon>Dikarya</taxon>
        <taxon>Ascomycota</taxon>
        <taxon>Pezizomycotina</taxon>
        <taxon>Eurotiomycetes</taxon>
        <taxon>Eurotiomycetidae</taxon>
        <taxon>Eurotiales</taxon>
        <taxon>Aspergillaceae</taxon>
        <taxon>Penicillium</taxon>
    </lineage>
</organism>
<dbReference type="EMBL" id="HG792023">
    <property type="protein sequence ID" value="CDM38088.1"/>
    <property type="molecule type" value="Genomic_DNA"/>
</dbReference>
<sequence length="46" mass="5400">MISCLRRYAIGINKKRLAMDTPFINLYMLHTWNRIIKATSSLPFIS</sequence>
<reference evidence="1" key="1">
    <citation type="journal article" date="2014" name="Nat. Commun.">
        <title>Multiple recent horizontal transfers of a large genomic region in cheese making fungi.</title>
        <authorList>
            <person name="Cheeseman K."/>
            <person name="Ropars J."/>
            <person name="Renault P."/>
            <person name="Dupont J."/>
            <person name="Gouzy J."/>
            <person name="Branca A."/>
            <person name="Abraham A.L."/>
            <person name="Ceppi M."/>
            <person name="Conseiller E."/>
            <person name="Debuchy R."/>
            <person name="Malagnac F."/>
            <person name="Goarin A."/>
            <person name="Silar P."/>
            <person name="Lacoste S."/>
            <person name="Sallet E."/>
            <person name="Bensimon A."/>
            <person name="Giraud T."/>
            <person name="Brygoo Y."/>
        </authorList>
    </citation>
    <scope>NUCLEOTIDE SEQUENCE [LARGE SCALE GENOMIC DNA]</scope>
    <source>
        <strain evidence="1">FM164</strain>
    </source>
</reference>
<evidence type="ECO:0000313" key="1">
    <source>
        <dbReference type="EMBL" id="CDM38088.1"/>
    </source>
</evidence>
<dbReference type="AlphaFoldDB" id="W6QMI2"/>
<name>W6QMI2_PENRF</name>
<accession>W6QMI2</accession>
<proteinExistence type="predicted"/>
<protein>
    <submittedName>
        <fullName evidence="1">Uncharacterized protein</fullName>
    </submittedName>
</protein>
<gene>
    <name evidence="1" type="ORF">PROQFM164_S09g000004</name>
</gene>